<evidence type="ECO:0000313" key="3">
    <source>
        <dbReference type="EMBL" id="GAE92813.1"/>
    </source>
</evidence>
<gene>
    <name evidence="3" type="ORF">JCM21714_1832</name>
</gene>
<accession>W4VJ24</accession>
<evidence type="ECO:0000256" key="1">
    <source>
        <dbReference type="SAM" id="MobiDB-lite"/>
    </source>
</evidence>
<feature type="signal peptide" evidence="2">
    <location>
        <begin position="1"/>
        <end position="21"/>
    </location>
</feature>
<evidence type="ECO:0008006" key="5">
    <source>
        <dbReference type="Google" id="ProtNLM"/>
    </source>
</evidence>
<dbReference type="AlphaFoldDB" id="W4VJ24"/>
<proteinExistence type="predicted"/>
<dbReference type="STRING" id="1298598.JCM21714_1832"/>
<keyword evidence="2" id="KW-0732">Signal</keyword>
<sequence>MKKSLLILLGMMMILWLTACGGDDNSEEAGKDTGNDAAEEKTDENTETETETEAGGEDVTLRIAWWGFSTTT</sequence>
<feature type="region of interest" description="Disordered" evidence="1">
    <location>
        <begin position="23"/>
        <end position="57"/>
    </location>
</feature>
<keyword evidence="4" id="KW-1185">Reference proteome</keyword>
<protein>
    <recommendedName>
        <fullName evidence="5">ABC transporter substrate-binding protein</fullName>
    </recommendedName>
</protein>
<evidence type="ECO:0000313" key="4">
    <source>
        <dbReference type="Proteomes" id="UP000019102"/>
    </source>
</evidence>
<dbReference type="RefSeq" id="WP_235182658.1">
    <property type="nucleotide sequence ID" value="NZ_BAVS01000007.1"/>
</dbReference>
<feature type="compositionally biased region" description="Basic and acidic residues" evidence="1">
    <location>
        <begin position="28"/>
        <end position="44"/>
    </location>
</feature>
<organism evidence="3 4">
    <name type="scientific">Gracilibacillus boraciitolerans JCM 21714</name>
    <dbReference type="NCBI Taxonomy" id="1298598"/>
    <lineage>
        <taxon>Bacteria</taxon>
        <taxon>Bacillati</taxon>
        <taxon>Bacillota</taxon>
        <taxon>Bacilli</taxon>
        <taxon>Bacillales</taxon>
        <taxon>Bacillaceae</taxon>
        <taxon>Gracilibacillus</taxon>
    </lineage>
</organism>
<evidence type="ECO:0000256" key="2">
    <source>
        <dbReference type="SAM" id="SignalP"/>
    </source>
</evidence>
<reference evidence="3 4" key="1">
    <citation type="journal article" date="2014" name="Genome Announc.">
        <title>Draft Genome Sequence of the Boron-Tolerant and Moderately Halotolerant Bacterium Gracilibacillus boraciitolerans JCM 21714T.</title>
        <authorList>
            <person name="Ahmed I."/>
            <person name="Oshima K."/>
            <person name="Suda W."/>
            <person name="Kitamura K."/>
            <person name="Iida T."/>
            <person name="Ohmori Y."/>
            <person name="Fujiwara T."/>
            <person name="Hattori M."/>
            <person name="Ohkuma M."/>
        </authorList>
    </citation>
    <scope>NUCLEOTIDE SEQUENCE [LARGE SCALE GENOMIC DNA]</scope>
    <source>
        <strain evidence="3 4">JCM 21714</strain>
    </source>
</reference>
<feature type="chain" id="PRO_5039307571" description="ABC transporter substrate-binding protein" evidence="2">
    <location>
        <begin position="22"/>
        <end position="72"/>
    </location>
</feature>
<feature type="compositionally biased region" description="Acidic residues" evidence="1">
    <location>
        <begin position="45"/>
        <end position="56"/>
    </location>
</feature>
<dbReference type="PROSITE" id="PS51257">
    <property type="entry name" value="PROKAR_LIPOPROTEIN"/>
    <property type="match status" value="1"/>
</dbReference>
<dbReference type="EMBL" id="BAVS01000007">
    <property type="protein sequence ID" value="GAE92813.1"/>
    <property type="molecule type" value="Genomic_DNA"/>
</dbReference>
<dbReference type="Proteomes" id="UP000019102">
    <property type="component" value="Unassembled WGS sequence"/>
</dbReference>
<name>W4VJ24_9BACI</name>
<comment type="caution">
    <text evidence="3">The sequence shown here is derived from an EMBL/GenBank/DDBJ whole genome shotgun (WGS) entry which is preliminary data.</text>
</comment>